<dbReference type="PRINTS" id="PR00081">
    <property type="entry name" value="GDHRDH"/>
</dbReference>
<proteinExistence type="predicted"/>
<dbReference type="GO" id="GO:0003723">
    <property type="term" value="F:RNA binding"/>
    <property type="evidence" value="ECO:0007669"/>
    <property type="project" value="InterPro"/>
</dbReference>
<dbReference type="Proteomes" id="UP000324996">
    <property type="component" value="Unassembled WGS sequence"/>
</dbReference>
<dbReference type="GO" id="GO:0016491">
    <property type="term" value="F:oxidoreductase activity"/>
    <property type="evidence" value="ECO:0007669"/>
    <property type="project" value="TreeGrafter"/>
</dbReference>
<feature type="domain" description="ANTAR" evidence="1">
    <location>
        <begin position="71"/>
        <end position="132"/>
    </location>
</feature>
<dbReference type="InterPro" id="IPR051468">
    <property type="entry name" value="Fungal_SecMetab_SDRs"/>
</dbReference>
<comment type="caution">
    <text evidence="2">The sequence shown here is derived from an EMBL/GenBank/DDBJ whole genome shotgun (WGS) entry which is preliminary data.</text>
</comment>
<dbReference type="RefSeq" id="WP_042085810.1">
    <property type="nucleotide sequence ID" value="NZ_BKCN01000010.1"/>
</dbReference>
<dbReference type="PROSITE" id="PS50921">
    <property type="entry name" value="ANTAR"/>
    <property type="match status" value="1"/>
</dbReference>
<dbReference type="InterPro" id="IPR036291">
    <property type="entry name" value="NAD(P)-bd_dom_sf"/>
</dbReference>
<dbReference type="EMBL" id="BKCN01000010">
    <property type="protein sequence ID" value="GER04448.1"/>
    <property type="molecule type" value="Genomic_DNA"/>
</dbReference>
<evidence type="ECO:0000259" key="1">
    <source>
        <dbReference type="PROSITE" id="PS50921"/>
    </source>
</evidence>
<evidence type="ECO:0000313" key="3">
    <source>
        <dbReference type="Proteomes" id="UP000324996"/>
    </source>
</evidence>
<accession>A0A5A7N8P3</accession>
<sequence length="256" mass="27319">MIAKPLATFGDNLRVAVIGAHGALGSAFIRHLEQSPHVGRIFALSRRHENDGDERLQDGKKRALFLDLEDESSIAKAAQAIRDDAAGLDVILCATGLLHDAKGLSPEKSWRMLAPQAMAQSFAINAMGPALVAKHMLPLLPRDRRVAFAALSARVGSISDNHLGGWYSYRAAKAALNMMIRSLAIELARKNDQALCVGLHPGTVDSHLSAPFQSQVPAAKLFSADDSAGWLLDVLDGLKPDDSGGCFAWDGKAIAP</sequence>
<organism evidence="2 3">
    <name type="scientific">Iodidimonas nitroreducens</name>
    <dbReference type="NCBI Taxonomy" id="1236968"/>
    <lineage>
        <taxon>Bacteria</taxon>
        <taxon>Pseudomonadati</taxon>
        <taxon>Pseudomonadota</taxon>
        <taxon>Alphaproteobacteria</taxon>
        <taxon>Iodidimonadales</taxon>
        <taxon>Iodidimonadaceae</taxon>
        <taxon>Iodidimonas</taxon>
    </lineage>
</organism>
<name>A0A5A7N8P3_9PROT</name>
<dbReference type="InterPro" id="IPR005561">
    <property type="entry name" value="ANTAR"/>
</dbReference>
<dbReference type="PANTHER" id="PTHR43544:SF12">
    <property type="entry name" value="NAD(P)-BINDING ROSSMANN-FOLD SUPERFAMILY PROTEIN"/>
    <property type="match status" value="1"/>
</dbReference>
<dbReference type="Pfam" id="PF00106">
    <property type="entry name" value="adh_short"/>
    <property type="match status" value="1"/>
</dbReference>
<gene>
    <name evidence="2" type="ORF">JCM17846_21300</name>
</gene>
<dbReference type="Gene3D" id="3.40.50.720">
    <property type="entry name" value="NAD(P)-binding Rossmann-like Domain"/>
    <property type="match status" value="1"/>
</dbReference>
<dbReference type="GO" id="GO:0005737">
    <property type="term" value="C:cytoplasm"/>
    <property type="evidence" value="ECO:0007669"/>
    <property type="project" value="TreeGrafter"/>
</dbReference>
<keyword evidence="3" id="KW-1185">Reference proteome</keyword>
<dbReference type="PANTHER" id="PTHR43544">
    <property type="entry name" value="SHORT-CHAIN DEHYDROGENASE/REDUCTASE"/>
    <property type="match status" value="1"/>
</dbReference>
<dbReference type="SUPFAM" id="SSF51735">
    <property type="entry name" value="NAD(P)-binding Rossmann-fold domains"/>
    <property type="match status" value="1"/>
</dbReference>
<evidence type="ECO:0000313" key="2">
    <source>
        <dbReference type="EMBL" id="GER04448.1"/>
    </source>
</evidence>
<protein>
    <submittedName>
        <fullName evidence="2">SDR family oxidoreductase</fullName>
    </submittedName>
</protein>
<dbReference type="InterPro" id="IPR002347">
    <property type="entry name" value="SDR_fam"/>
</dbReference>
<reference evidence="2 3" key="1">
    <citation type="submission" date="2019-09" db="EMBL/GenBank/DDBJ databases">
        <title>NBRP : Genome information of microbial organism related human and environment.</title>
        <authorList>
            <person name="Hattori M."/>
            <person name="Oshima K."/>
            <person name="Inaba H."/>
            <person name="Suda W."/>
            <person name="Sakamoto M."/>
            <person name="Iino T."/>
            <person name="Kitahara M."/>
            <person name="Oshida Y."/>
            <person name="Iida T."/>
            <person name="Kudo T."/>
            <person name="Itoh T."/>
            <person name="Ohkuma M."/>
        </authorList>
    </citation>
    <scope>NUCLEOTIDE SEQUENCE [LARGE SCALE GENOMIC DNA]</scope>
    <source>
        <strain evidence="2 3">Q-1</strain>
    </source>
</reference>
<dbReference type="AlphaFoldDB" id="A0A5A7N8P3"/>